<evidence type="ECO:0000256" key="5">
    <source>
        <dbReference type="ARBA" id="ARBA00023136"/>
    </source>
</evidence>
<feature type="transmembrane region" description="Helical" evidence="7">
    <location>
        <begin position="58"/>
        <end position="81"/>
    </location>
</feature>
<feature type="transmembrane region" description="Helical" evidence="7">
    <location>
        <begin position="172"/>
        <end position="203"/>
    </location>
</feature>
<dbReference type="GO" id="GO:0055085">
    <property type="term" value="P:transmembrane transport"/>
    <property type="evidence" value="ECO:0007669"/>
    <property type="project" value="InterPro"/>
</dbReference>
<dbReference type="PANTHER" id="PTHR30477">
    <property type="entry name" value="ABC-TRANSPORTER METAL-BINDING PROTEIN"/>
    <property type="match status" value="1"/>
</dbReference>
<evidence type="ECO:0000256" key="3">
    <source>
        <dbReference type="ARBA" id="ARBA00022692"/>
    </source>
</evidence>
<gene>
    <name evidence="8" type="ORF">DSCW_42970</name>
</gene>
<dbReference type="Pfam" id="PF00950">
    <property type="entry name" value="ABC-3"/>
    <property type="match status" value="1"/>
</dbReference>
<evidence type="ECO:0000313" key="9">
    <source>
        <dbReference type="Proteomes" id="UP000427769"/>
    </source>
</evidence>
<feature type="transmembrane region" description="Helical" evidence="7">
    <location>
        <begin position="132"/>
        <end position="151"/>
    </location>
</feature>
<feature type="transmembrane region" description="Helical" evidence="7">
    <location>
        <begin position="215"/>
        <end position="238"/>
    </location>
</feature>
<dbReference type="InterPro" id="IPR037294">
    <property type="entry name" value="ABC_BtuC-like"/>
</dbReference>
<dbReference type="SUPFAM" id="SSF81345">
    <property type="entry name" value="ABC transporter involved in vitamin B12 uptake, BtuC"/>
    <property type="match status" value="1"/>
</dbReference>
<dbReference type="GO" id="GO:0043190">
    <property type="term" value="C:ATP-binding cassette (ABC) transporter complex"/>
    <property type="evidence" value="ECO:0007669"/>
    <property type="project" value="InterPro"/>
</dbReference>
<accession>A0A5K7Z803</accession>
<keyword evidence="5 7" id="KW-0472">Membrane</keyword>
<dbReference type="Proteomes" id="UP000427769">
    <property type="component" value="Chromosome"/>
</dbReference>
<dbReference type="KEGG" id="dwd:DSCW_42970"/>
<keyword evidence="4 7" id="KW-1133">Transmembrane helix</keyword>
<dbReference type="EMBL" id="AP021875">
    <property type="protein sequence ID" value="BBO76880.1"/>
    <property type="molecule type" value="Genomic_DNA"/>
</dbReference>
<dbReference type="RefSeq" id="WP_155305682.1">
    <property type="nucleotide sequence ID" value="NZ_AP021875.1"/>
</dbReference>
<dbReference type="GO" id="GO:0010043">
    <property type="term" value="P:response to zinc ion"/>
    <property type="evidence" value="ECO:0007669"/>
    <property type="project" value="TreeGrafter"/>
</dbReference>
<dbReference type="InterPro" id="IPR001626">
    <property type="entry name" value="ABC_TroCD"/>
</dbReference>
<dbReference type="OrthoDB" id="9798540at2"/>
<comment type="subcellular location">
    <subcellularLocation>
        <location evidence="6">Cell membrane</location>
        <topology evidence="6">Multi-pass membrane protein</topology>
    </subcellularLocation>
    <subcellularLocation>
        <location evidence="1">Membrane</location>
        <topology evidence="1">Multi-pass membrane protein</topology>
    </subcellularLocation>
</comment>
<feature type="transmembrane region" description="Helical" evidence="7">
    <location>
        <begin position="245"/>
        <end position="262"/>
    </location>
</feature>
<keyword evidence="6" id="KW-0813">Transport</keyword>
<proteinExistence type="inferred from homology"/>
<dbReference type="AlphaFoldDB" id="A0A5K7Z803"/>
<dbReference type="CDD" id="cd06550">
    <property type="entry name" value="TM_ABC_iron-siderophores_like"/>
    <property type="match status" value="1"/>
</dbReference>
<name>A0A5K7Z803_9BACT</name>
<feature type="transmembrane region" description="Helical" evidence="7">
    <location>
        <begin position="12"/>
        <end position="38"/>
    </location>
</feature>
<evidence type="ECO:0000256" key="6">
    <source>
        <dbReference type="RuleBase" id="RU003943"/>
    </source>
</evidence>
<protein>
    <submittedName>
        <fullName evidence="8">Membrane protein</fullName>
    </submittedName>
</protein>
<evidence type="ECO:0000313" key="8">
    <source>
        <dbReference type="EMBL" id="BBO76880.1"/>
    </source>
</evidence>
<evidence type="ECO:0000256" key="7">
    <source>
        <dbReference type="SAM" id="Phobius"/>
    </source>
</evidence>
<evidence type="ECO:0000256" key="2">
    <source>
        <dbReference type="ARBA" id="ARBA00008034"/>
    </source>
</evidence>
<keyword evidence="3 6" id="KW-0812">Transmembrane</keyword>
<evidence type="ECO:0000256" key="4">
    <source>
        <dbReference type="ARBA" id="ARBA00022989"/>
    </source>
</evidence>
<comment type="similarity">
    <text evidence="2 6">Belongs to the ABC-3 integral membrane protein family.</text>
</comment>
<sequence length="277" mass="29907">MIEALQFEFMRNALLAGLLAAVICGIMGTLVVVNRIVFLSGGIAHAAYGGIGLSFFFGWPYMVGTIGFSLFAAMLMAAITLQAKHRADTIIGVIWALGMAFGIILMDLTPGYHVDLMSYLFGSILTVPDSDLWTMLIMAAVIAVFVVGYYNDLLALSYDEEFAQVRGVPVKGLYFTMIGMLAITIVMVIQVVGLILIIALLTIPPFIAEKYAKSLFQMMAGSSILGALFTMTGLWLAYRFDLTSGASIILVSGIAFLIILGTEKLRLSARKANGRKS</sequence>
<feature type="transmembrane region" description="Helical" evidence="7">
    <location>
        <begin position="93"/>
        <end position="112"/>
    </location>
</feature>
<keyword evidence="9" id="KW-1185">Reference proteome</keyword>
<organism evidence="8 9">
    <name type="scientific">Desulfosarcina widdelii</name>
    <dbReference type="NCBI Taxonomy" id="947919"/>
    <lineage>
        <taxon>Bacteria</taxon>
        <taxon>Pseudomonadati</taxon>
        <taxon>Thermodesulfobacteriota</taxon>
        <taxon>Desulfobacteria</taxon>
        <taxon>Desulfobacterales</taxon>
        <taxon>Desulfosarcinaceae</taxon>
        <taxon>Desulfosarcina</taxon>
    </lineage>
</organism>
<evidence type="ECO:0000256" key="1">
    <source>
        <dbReference type="ARBA" id="ARBA00004141"/>
    </source>
</evidence>
<reference evidence="8 9" key="1">
    <citation type="submission" date="2019-11" db="EMBL/GenBank/DDBJ databases">
        <title>Comparative genomics of hydrocarbon-degrading Desulfosarcina strains.</title>
        <authorList>
            <person name="Watanabe M."/>
            <person name="Kojima H."/>
            <person name="Fukui M."/>
        </authorList>
    </citation>
    <scope>NUCLEOTIDE SEQUENCE [LARGE SCALE GENOMIC DNA]</scope>
    <source>
        <strain evidence="8 9">PP31</strain>
    </source>
</reference>
<dbReference type="PANTHER" id="PTHR30477:SF18">
    <property type="entry name" value="METAL TRANSPORT SYSTEM MEMBRANE PROTEIN CT_417-RELATED"/>
    <property type="match status" value="1"/>
</dbReference>
<dbReference type="Gene3D" id="1.10.3470.10">
    <property type="entry name" value="ABC transporter involved in vitamin B12 uptake, BtuC"/>
    <property type="match status" value="1"/>
</dbReference>